<dbReference type="AlphaFoldDB" id="A0A516KKA4"/>
<keyword evidence="6 8" id="KW-1133">Transmembrane helix</keyword>
<evidence type="ECO:0000256" key="8">
    <source>
        <dbReference type="SAM" id="Phobius"/>
    </source>
</evidence>
<dbReference type="PANTHER" id="PTHR36838">
    <property type="entry name" value="AUXIN EFFLUX CARRIER FAMILY PROTEIN"/>
    <property type="match status" value="1"/>
</dbReference>
<evidence type="ECO:0000256" key="3">
    <source>
        <dbReference type="ARBA" id="ARBA00022448"/>
    </source>
</evidence>
<dbReference type="Gene3D" id="1.20.1530.20">
    <property type="match status" value="1"/>
</dbReference>
<feature type="transmembrane region" description="Helical" evidence="8">
    <location>
        <begin position="277"/>
        <end position="296"/>
    </location>
</feature>
<dbReference type="InterPro" id="IPR004776">
    <property type="entry name" value="Mem_transp_PIN-like"/>
</dbReference>
<keyword evidence="7 8" id="KW-0472">Membrane</keyword>
<feature type="transmembrane region" description="Helical" evidence="8">
    <location>
        <begin position="6"/>
        <end position="24"/>
    </location>
</feature>
<feature type="transmembrane region" description="Helical" evidence="8">
    <location>
        <begin position="186"/>
        <end position="208"/>
    </location>
</feature>
<protein>
    <submittedName>
        <fullName evidence="9">AEC family transporter</fullName>
    </submittedName>
</protein>
<sequence>MDFITVLIPIFGIFAIGYIGRKLWKIEIKPISTMAIYLMSPFLAFRTFYQNDLNMDFLYLGLFLLLLCLTLIMAGVLIGYVAKWDVRNTCGFILASTFMNNGNYGVPLVLLVFGEEGLHYAVILMIIQQLIMCTIGIYIAAKGGKGSVSPLKEVVKVPIIYGALLGIVFQFLHVNIGNQVMTAVDMVASATIPTIMIVLGMQLATISLKKLEPVKLSLALILKLVIAPVIAYCFTLFLPVNELIKDILILMVAMPTAANTTMYALQFHTKPDFVSSSTLTSTLLSLISLPVILLIVL</sequence>
<feature type="transmembrane region" description="Helical" evidence="8">
    <location>
        <begin position="92"/>
        <end position="114"/>
    </location>
</feature>
<dbReference type="GO" id="GO:0005886">
    <property type="term" value="C:plasma membrane"/>
    <property type="evidence" value="ECO:0007669"/>
    <property type="project" value="UniProtKB-SubCell"/>
</dbReference>
<evidence type="ECO:0000256" key="6">
    <source>
        <dbReference type="ARBA" id="ARBA00022989"/>
    </source>
</evidence>
<dbReference type="KEGG" id="aqt:FN924_17625"/>
<gene>
    <name evidence="9" type="ORF">FN924_17625</name>
</gene>
<comment type="similarity">
    <text evidence="2">Belongs to the auxin efflux carrier (TC 2.A.69) family.</text>
</comment>
<evidence type="ECO:0000256" key="2">
    <source>
        <dbReference type="ARBA" id="ARBA00010145"/>
    </source>
</evidence>
<name>A0A516KKA4_9BACI</name>
<feature type="transmembrane region" description="Helical" evidence="8">
    <location>
        <begin position="120"/>
        <end position="141"/>
    </location>
</feature>
<dbReference type="Pfam" id="PF03547">
    <property type="entry name" value="Mem_trans"/>
    <property type="match status" value="1"/>
</dbReference>
<evidence type="ECO:0000256" key="1">
    <source>
        <dbReference type="ARBA" id="ARBA00004651"/>
    </source>
</evidence>
<dbReference type="GO" id="GO:0055085">
    <property type="term" value="P:transmembrane transport"/>
    <property type="evidence" value="ECO:0007669"/>
    <property type="project" value="InterPro"/>
</dbReference>
<feature type="transmembrane region" description="Helical" evidence="8">
    <location>
        <begin position="153"/>
        <end position="174"/>
    </location>
</feature>
<accession>A0A516KKA4</accession>
<dbReference type="Proteomes" id="UP000315215">
    <property type="component" value="Chromosome"/>
</dbReference>
<keyword evidence="4" id="KW-1003">Cell membrane</keyword>
<dbReference type="RefSeq" id="WP_143896758.1">
    <property type="nucleotide sequence ID" value="NZ_CP041666.1"/>
</dbReference>
<feature type="transmembrane region" description="Helical" evidence="8">
    <location>
        <begin position="57"/>
        <end position="80"/>
    </location>
</feature>
<dbReference type="EMBL" id="CP041666">
    <property type="protein sequence ID" value="QDP41830.1"/>
    <property type="molecule type" value="Genomic_DNA"/>
</dbReference>
<keyword evidence="3" id="KW-0813">Transport</keyword>
<dbReference type="PANTHER" id="PTHR36838:SF1">
    <property type="entry name" value="SLR1864 PROTEIN"/>
    <property type="match status" value="1"/>
</dbReference>
<organism evidence="9 10">
    <name type="scientific">Radiobacillus deserti</name>
    <dbReference type="NCBI Taxonomy" id="2594883"/>
    <lineage>
        <taxon>Bacteria</taxon>
        <taxon>Bacillati</taxon>
        <taxon>Bacillota</taxon>
        <taxon>Bacilli</taxon>
        <taxon>Bacillales</taxon>
        <taxon>Bacillaceae</taxon>
        <taxon>Radiobacillus</taxon>
    </lineage>
</organism>
<dbReference type="InterPro" id="IPR038770">
    <property type="entry name" value="Na+/solute_symporter_sf"/>
</dbReference>
<proteinExistence type="inferred from homology"/>
<evidence type="ECO:0000256" key="4">
    <source>
        <dbReference type="ARBA" id="ARBA00022475"/>
    </source>
</evidence>
<evidence type="ECO:0000313" key="9">
    <source>
        <dbReference type="EMBL" id="QDP41830.1"/>
    </source>
</evidence>
<comment type="subcellular location">
    <subcellularLocation>
        <location evidence="1">Cell membrane</location>
        <topology evidence="1">Multi-pass membrane protein</topology>
    </subcellularLocation>
</comment>
<evidence type="ECO:0000313" key="10">
    <source>
        <dbReference type="Proteomes" id="UP000315215"/>
    </source>
</evidence>
<feature type="transmembrane region" description="Helical" evidence="8">
    <location>
        <begin position="220"/>
        <end position="241"/>
    </location>
</feature>
<evidence type="ECO:0000256" key="7">
    <source>
        <dbReference type="ARBA" id="ARBA00023136"/>
    </source>
</evidence>
<dbReference type="OrthoDB" id="527159at2"/>
<keyword evidence="10" id="KW-1185">Reference proteome</keyword>
<reference evidence="9 10" key="1">
    <citation type="submission" date="2019-07" db="EMBL/GenBank/DDBJ databases">
        <authorList>
            <person name="Li J."/>
        </authorList>
    </citation>
    <scope>NUCLEOTIDE SEQUENCE [LARGE SCALE GENOMIC DNA]</scope>
    <source>
        <strain evidence="9 10">TKL69</strain>
    </source>
</reference>
<feature type="transmembrane region" description="Helical" evidence="8">
    <location>
        <begin position="247"/>
        <end position="265"/>
    </location>
</feature>
<keyword evidence="5 8" id="KW-0812">Transmembrane</keyword>
<evidence type="ECO:0000256" key="5">
    <source>
        <dbReference type="ARBA" id="ARBA00022692"/>
    </source>
</evidence>